<evidence type="ECO:0008006" key="3">
    <source>
        <dbReference type="Google" id="ProtNLM"/>
    </source>
</evidence>
<proteinExistence type="predicted"/>
<dbReference type="RefSeq" id="WP_242942324.1">
    <property type="nucleotide sequence ID" value="NZ_FRAD01000006.1"/>
</dbReference>
<evidence type="ECO:0000313" key="1">
    <source>
        <dbReference type="EMBL" id="SHJ73814.1"/>
    </source>
</evidence>
<protein>
    <recommendedName>
        <fullName evidence="3">30S ribosomal protein S17</fullName>
    </recommendedName>
</protein>
<evidence type="ECO:0000313" key="2">
    <source>
        <dbReference type="Proteomes" id="UP000183952"/>
    </source>
</evidence>
<organism evidence="1 2">
    <name type="scientific">Hathewaya proteolytica DSM 3090</name>
    <dbReference type="NCBI Taxonomy" id="1121331"/>
    <lineage>
        <taxon>Bacteria</taxon>
        <taxon>Bacillati</taxon>
        <taxon>Bacillota</taxon>
        <taxon>Clostridia</taxon>
        <taxon>Eubacteriales</taxon>
        <taxon>Clostridiaceae</taxon>
        <taxon>Hathewaya</taxon>
    </lineage>
</organism>
<accession>A0A1M6LRH0</accession>
<dbReference type="EMBL" id="FRAD01000006">
    <property type="protein sequence ID" value="SHJ73814.1"/>
    <property type="molecule type" value="Genomic_DNA"/>
</dbReference>
<gene>
    <name evidence="1" type="ORF">SAMN02745248_00793</name>
</gene>
<dbReference type="STRING" id="1121331.SAMN02745248_00793"/>
<keyword evidence="2" id="KW-1185">Reference proteome</keyword>
<name>A0A1M6LRH0_9CLOT</name>
<dbReference type="AlphaFoldDB" id="A0A1M6LRH0"/>
<sequence length="332" mass="39450">MIDKINDLHIKALKEQFKQFLNVNYSHLKDKGVIFSDAFYPYRNDIGIEFWDVFIDEDSLRKARQLLEIRFINEKSHKDPKRNSYGYMRTFKIFKSFLDNTYGGVAEYVEYALTNKPKELEYVAIKRETTIKRKKKESRLDVPRPCSDEVANYLLSWDQLENYALQESALDKLFYRAYPLNNDIDDVLIKVSALNDFYSTNIFSPFQVAKHIINLDIDDRLQAGDVTLVNDIAKVTMDNGKVKNFYSFATKYCSHHKPIDFPIYDSYVDKLLRYFRDVDGFYKFSNDDLKNYVKFKNILLEFGSFYSLTTYNLKDIDKYLWQLGKEKFPKKY</sequence>
<reference evidence="1 2" key="1">
    <citation type="submission" date="2016-11" db="EMBL/GenBank/DDBJ databases">
        <authorList>
            <person name="Jaros S."/>
            <person name="Januszkiewicz K."/>
            <person name="Wedrychowicz H."/>
        </authorList>
    </citation>
    <scope>NUCLEOTIDE SEQUENCE [LARGE SCALE GENOMIC DNA]</scope>
    <source>
        <strain evidence="1 2">DSM 3090</strain>
    </source>
</reference>
<dbReference type="Proteomes" id="UP000183952">
    <property type="component" value="Unassembled WGS sequence"/>
</dbReference>